<name>A0A834L6K1_RHOSS</name>
<dbReference type="Pfam" id="PF01988">
    <property type="entry name" value="VIT1"/>
    <property type="match status" value="2"/>
</dbReference>
<keyword evidence="6 9" id="KW-1133">Transmembrane helix</keyword>
<keyword evidence="5 9" id="KW-0812">Transmembrane</keyword>
<evidence type="ECO:0000256" key="3">
    <source>
        <dbReference type="ARBA" id="ARBA00022496"/>
    </source>
</evidence>
<evidence type="ECO:0000256" key="1">
    <source>
        <dbReference type="ARBA" id="ARBA00004128"/>
    </source>
</evidence>
<sequence>MEASIEQTKPSIPADVDVELQWHIEGLKVDQVIDNYCSTRSQWLRAAVLGANDGLLSTASLMVGVGAFRKDVKTMVLTRIAGLVAGAYRKRGSSIEVVREVIRENEIEERKGKLPSPFQAATASALSFSIGAFVPLLAAGFISDYKVRLGVVAAAVSLALLGFGGLSAVLGRAPVVKPSLRVLVGGWSSSPTLASMSTVAISMMRKSCGRERQVQRPRTTSPMVGSPRWPRFSSPPTWACQTVLTGFRSVVPGIRFLLPVSIVAAKTMLAGLVDAGRSHGLLVVLAIVVPDIRYGWLATHKSTMNRVLSFTRSRSPSYGSADSLISISRRFLSPQVNPHTHFVRRKQPFG</sequence>
<comment type="subcellular location">
    <subcellularLocation>
        <location evidence="1">Vacuole membrane</location>
        <topology evidence="1">Multi-pass membrane protein</topology>
    </subcellularLocation>
</comment>
<dbReference type="EMBL" id="WJXA01000012">
    <property type="protein sequence ID" value="KAF7124216.1"/>
    <property type="molecule type" value="Genomic_DNA"/>
</dbReference>
<proteinExistence type="inferred from homology"/>
<keyword evidence="7 9" id="KW-0472">Membrane</keyword>
<keyword evidence="3" id="KW-0410">Iron transport</keyword>
<protein>
    <submittedName>
        <fullName evidence="10">Uncharacterized protein</fullName>
    </submittedName>
</protein>
<dbReference type="GO" id="GO:0005384">
    <property type="term" value="F:manganese ion transmembrane transporter activity"/>
    <property type="evidence" value="ECO:0007669"/>
    <property type="project" value="InterPro"/>
</dbReference>
<keyword evidence="3" id="KW-0813">Transport</keyword>
<comment type="catalytic activity">
    <reaction evidence="8">
        <text>Fe(2+)(in) = Fe(2+)(out)</text>
        <dbReference type="Rhea" id="RHEA:28486"/>
        <dbReference type="ChEBI" id="CHEBI:29033"/>
    </reaction>
    <physiologicalReaction direction="left-to-right" evidence="8">
        <dbReference type="Rhea" id="RHEA:28487"/>
    </physiologicalReaction>
</comment>
<dbReference type="GO" id="GO:0006826">
    <property type="term" value="P:iron ion transport"/>
    <property type="evidence" value="ECO:0007669"/>
    <property type="project" value="UniProtKB-KW"/>
</dbReference>
<dbReference type="InterPro" id="IPR008217">
    <property type="entry name" value="Ccc1_fam"/>
</dbReference>
<dbReference type="PANTHER" id="PTHR31851">
    <property type="entry name" value="FE(2+)/MN(2+) TRANSPORTER PCL1"/>
    <property type="match status" value="1"/>
</dbReference>
<evidence type="ECO:0000256" key="6">
    <source>
        <dbReference type="ARBA" id="ARBA00022989"/>
    </source>
</evidence>
<keyword evidence="4" id="KW-0926">Vacuole</keyword>
<dbReference type="GO" id="GO:0005774">
    <property type="term" value="C:vacuolar membrane"/>
    <property type="evidence" value="ECO:0007669"/>
    <property type="project" value="UniProtKB-SubCell"/>
</dbReference>
<evidence type="ECO:0000256" key="7">
    <source>
        <dbReference type="ARBA" id="ARBA00023136"/>
    </source>
</evidence>
<dbReference type="OrthoDB" id="73465at2759"/>
<feature type="transmembrane region" description="Helical" evidence="9">
    <location>
        <begin position="120"/>
        <end position="142"/>
    </location>
</feature>
<keyword evidence="3" id="KW-0406">Ion transport</keyword>
<evidence type="ECO:0000256" key="9">
    <source>
        <dbReference type="SAM" id="Phobius"/>
    </source>
</evidence>
<comment type="similarity">
    <text evidence="2">Belongs to the CCC1 family.</text>
</comment>
<keyword evidence="3" id="KW-0408">Iron</keyword>
<evidence type="ECO:0000256" key="2">
    <source>
        <dbReference type="ARBA" id="ARBA00007049"/>
    </source>
</evidence>
<gene>
    <name evidence="10" type="ORF">RHSIM_Rhsim12G0141400</name>
</gene>
<evidence type="ECO:0000256" key="8">
    <source>
        <dbReference type="ARBA" id="ARBA00044464"/>
    </source>
</evidence>
<feature type="transmembrane region" description="Helical" evidence="9">
    <location>
        <begin position="149"/>
        <end position="170"/>
    </location>
</feature>
<evidence type="ECO:0000313" key="10">
    <source>
        <dbReference type="EMBL" id="KAF7124216.1"/>
    </source>
</evidence>
<comment type="caution">
    <text evidence="10">The sequence shown here is derived from an EMBL/GenBank/DDBJ whole genome shotgun (WGS) entry which is preliminary data.</text>
</comment>
<accession>A0A834L6K1</accession>
<dbReference type="Proteomes" id="UP000626092">
    <property type="component" value="Unassembled WGS sequence"/>
</dbReference>
<evidence type="ECO:0000313" key="11">
    <source>
        <dbReference type="Proteomes" id="UP000626092"/>
    </source>
</evidence>
<organism evidence="10 11">
    <name type="scientific">Rhododendron simsii</name>
    <name type="common">Sims's rhododendron</name>
    <dbReference type="NCBI Taxonomy" id="118357"/>
    <lineage>
        <taxon>Eukaryota</taxon>
        <taxon>Viridiplantae</taxon>
        <taxon>Streptophyta</taxon>
        <taxon>Embryophyta</taxon>
        <taxon>Tracheophyta</taxon>
        <taxon>Spermatophyta</taxon>
        <taxon>Magnoliopsida</taxon>
        <taxon>eudicotyledons</taxon>
        <taxon>Gunneridae</taxon>
        <taxon>Pentapetalae</taxon>
        <taxon>asterids</taxon>
        <taxon>Ericales</taxon>
        <taxon>Ericaceae</taxon>
        <taxon>Ericoideae</taxon>
        <taxon>Rhodoreae</taxon>
        <taxon>Rhododendron</taxon>
    </lineage>
</organism>
<keyword evidence="11" id="KW-1185">Reference proteome</keyword>
<reference evidence="10" key="1">
    <citation type="submission" date="2019-11" db="EMBL/GenBank/DDBJ databases">
        <authorList>
            <person name="Liu Y."/>
            <person name="Hou J."/>
            <person name="Li T.-Q."/>
            <person name="Guan C.-H."/>
            <person name="Wu X."/>
            <person name="Wu H.-Z."/>
            <person name="Ling F."/>
            <person name="Zhang R."/>
            <person name="Shi X.-G."/>
            <person name="Ren J.-P."/>
            <person name="Chen E.-F."/>
            <person name="Sun J.-M."/>
        </authorList>
    </citation>
    <scope>NUCLEOTIDE SEQUENCE</scope>
    <source>
        <strain evidence="10">Adult_tree_wgs_1</strain>
        <tissue evidence="10">Leaves</tissue>
    </source>
</reference>
<evidence type="ECO:0000256" key="4">
    <source>
        <dbReference type="ARBA" id="ARBA00022554"/>
    </source>
</evidence>
<evidence type="ECO:0000256" key="5">
    <source>
        <dbReference type="ARBA" id="ARBA00022692"/>
    </source>
</evidence>
<dbReference type="GO" id="GO:0030026">
    <property type="term" value="P:intracellular manganese ion homeostasis"/>
    <property type="evidence" value="ECO:0007669"/>
    <property type="project" value="InterPro"/>
</dbReference>
<dbReference type="AlphaFoldDB" id="A0A834L6K1"/>